<comment type="caution">
    <text evidence="2">The sequence shown here is derived from an EMBL/GenBank/DDBJ whole genome shotgun (WGS) entry which is preliminary data.</text>
</comment>
<evidence type="ECO:0008006" key="4">
    <source>
        <dbReference type="Google" id="ProtNLM"/>
    </source>
</evidence>
<dbReference type="EMBL" id="JARJCM010000121">
    <property type="protein sequence ID" value="KAJ7027658.1"/>
    <property type="molecule type" value="Genomic_DNA"/>
</dbReference>
<reference evidence="2" key="1">
    <citation type="submission" date="2023-03" db="EMBL/GenBank/DDBJ databases">
        <title>Massive genome expansion in bonnet fungi (Mycena s.s.) driven by repeated elements and novel gene families across ecological guilds.</title>
        <authorList>
            <consortium name="Lawrence Berkeley National Laboratory"/>
            <person name="Harder C.B."/>
            <person name="Miyauchi S."/>
            <person name="Viragh M."/>
            <person name="Kuo A."/>
            <person name="Thoen E."/>
            <person name="Andreopoulos B."/>
            <person name="Lu D."/>
            <person name="Skrede I."/>
            <person name="Drula E."/>
            <person name="Henrissat B."/>
            <person name="Morin E."/>
            <person name="Kohler A."/>
            <person name="Barry K."/>
            <person name="LaButti K."/>
            <person name="Morin E."/>
            <person name="Salamov A."/>
            <person name="Lipzen A."/>
            <person name="Mereny Z."/>
            <person name="Hegedus B."/>
            <person name="Baldrian P."/>
            <person name="Stursova M."/>
            <person name="Weitz H."/>
            <person name="Taylor A."/>
            <person name="Grigoriev I.V."/>
            <person name="Nagy L.G."/>
            <person name="Martin F."/>
            <person name="Kauserud H."/>
        </authorList>
    </citation>
    <scope>NUCLEOTIDE SEQUENCE</scope>
    <source>
        <strain evidence="2">CBHHK200</strain>
    </source>
</reference>
<dbReference type="Proteomes" id="UP001218188">
    <property type="component" value="Unassembled WGS sequence"/>
</dbReference>
<keyword evidence="1" id="KW-0732">Signal</keyword>
<organism evidence="2 3">
    <name type="scientific">Mycena alexandri</name>
    <dbReference type="NCBI Taxonomy" id="1745969"/>
    <lineage>
        <taxon>Eukaryota</taxon>
        <taxon>Fungi</taxon>
        <taxon>Dikarya</taxon>
        <taxon>Basidiomycota</taxon>
        <taxon>Agaricomycotina</taxon>
        <taxon>Agaricomycetes</taxon>
        <taxon>Agaricomycetidae</taxon>
        <taxon>Agaricales</taxon>
        <taxon>Marasmiineae</taxon>
        <taxon>Mycenaceae</taxon>
        <taxon>Mycena</taxon>
    </lineage>
</organism>
<sequence>MPLNAFLSFVVLWCLDSSPQHAVTSLCRTLPTNLFFRNSATTTASRSSSGPFKLTPRNFGFHWGQYHCAINFTSIFRLLGASVALICVSTT</sequence>
<feature type="chain" id="PRO_5042252040" description="Secreted protein" evidence="1">
    <location>
        <begin position="23"/>
        <end position="91"/>
    </location>
</feature>
<keyword evidence="3" id="KW-1185">Reference proteome</keyword>
<evidence type="ECO:0000313" key="3">
    <source>
        <dbReference type="Proteomes" id="UP001218188"/>
    </source>
</evidence>
<accession>A0AAD6SHC2</accession>
<evidence type="ECO:0000313" key="2">
    <source>
        <dbReference type="EMBL" id="KAJ7027658.1"/>
    </source>
</evidence>
<dbReference type="AlphaFoldDB" id="A0AAD6SHC2"/>
<gene>
    <name evidence="2" type="ORF">C8F04DRAFT_1121915</name>
</gene>
<name>A0AAD6SHC2_9AGAR</name>
<evidence type="ECO:0000256" key="1">
    <source>
        <dbReference type="SAM" id="SignalP"/>
    </source>
</evidence>
<feature type="signal peptide" evidence="1">
    <location>
        <begin position="1"/>
        <end position="22"/>
    </location>
</feature>
<protein>
    <recommendedName>
        <fullName evidence="4">Secreted protein</fullName>
    </recommendedName>
</protein>
<proteinExistence type="predicted"/>